<dbReference type="Gene3D" id="1.10.10.60">
    <property type="entry name" value="Homeodomain-like"/>
    <property type="match status" value="2"/>
</dbReference>
<dbReference type="InterPro" id="IPR009057">
    <property type="entry name" value="Homeodomain-like_sf"/>
</dbReference>
<dbReference type="SMART" id="SM00342">
    <property type="entry name" value="HTH_ARAC"/>
    <property type="match status" value="1"/>
</dbReference>
<proteinExistence type="predicted"/>
<keyword evidence="6" id="KW-1185">Reference proteome</keyword>
<keyword evidence="2" id="KW-0238">DNA-binding</keyword>
<dbReference type="Pfam" id="PF12833">
    <property type="entry name" value="HTH_18"/>
    <property type="match status" value="1"/>
</dbReference>
<dbReference type="InterPro" id="IPR020449">
    <property type="entry name" value="Tscrpt_reg_AraC-type_HTH"/>
</dbReference>
<dbReference type="Proteomes" id="UP001595719">
    <property type="component" value="Unassembled WGS sequence"/>
</dbReference>
<dbReference type="InterPro" id="IPR018060">
    <property type="entry name" value="HTH_AraC"/>
</dbReference>
<reference evidence="6" key="1">
    <citation type="journal article" date="2019" name="Int. J. Syst. Evol. Microbiol.">
        <title>The Global Catalogue of Microorganisms (GCM) 10K type strain sequencing project: providing services to taxonomists for standard genome sequencing and annotation.</title>
        <authorList>
            <consortium name="The Broad Institute Genomics Platform"/>
            <consortium name="The Broad Institute Genome Sequencing Center for Infectious Disease"/>
            <person name="Wu L."/>
            <person name="Ma J."/>
        </authorList>
    </citation>
    <scope>NUCLEOTIDE SEQUENCE [LARGE SCALE GENOMIC DNA]</scope>
    <source>
        <strain evidence="6">CGMCC 1.15345</strain>
    </source>
</reference>
<name>A0ABV8W1G6_9FLAO</name>
<comment type="caution">
    <text evidence="5">The sequence shown here is derived from an EMBL/GenBank/DDBJ whole genome shotgun (WGS) entry which is preliminary data.</text>
</comment>
<dbReference type="EMBL" id="JBHSCO010000001">
    <property type="protein sequence ID" value="MFC4389982.1"/>
    <property type="molecule type" value="Genomic_DNA"/>
</dbReference>
<dbReference type="PROSITE" id="PS01124">
    <property type="entry name" value="HTH_ARAC_FAMILY_2"/>
    <property type="match status" value="1"/>
</dbReference>
<sequence>MDEKEANFDSVEKYNDYGGQQTLHPLVSIIDLSKAPKSSVKKMYMGIYAIIFKDRHCGSLGYGRSSYDYNEGTLLFFSPGQVITLDDSEQLHQPMGYALAFHPDFLHRTTLGKNLSEYSFFNYDMKEALHLSLNEQAAILDCFAKVKEEIERPIDNHSKRVIIAAIELLLSYCIRFYDRQFITREKMNYGVLERFEDLLRNYYQNNLPLKLGLPTVQYCASQLFLSANYFGDLIKKETGKSAQEYIQNVILNIAKQKVADPNRSISEVAYELGFKSASHFSKLFKQKLGQTPNEYRGKIKININ</sequence>
<accession>A0ABV8W1G6</accession>
<dbReference type="SUPFAM" id="SSF46689">
    <property type="entry name" value="Homeodomain-like"/>
    <property type="match status" value="1"/>
</dbReference>
<dbReference type="PRINTS" id="PR00032">
    <property type="entry name" value="HTHARAC"/>
</dbReference>
<protein>
    <submittedName>
        <fullName evidence="5">Helix-turn-helix domain-containing protein</fullName>
    </submittedName>
</protein>
<evidence type="ECO:0000313" key="5">
    <source>
        <dbReference type="EMBL" id="MFC4389982.1"/>
    </source>
</evidence>
<evidence type="ECO:0000256" key="1">
    <source>
        <dbReference type="ARBA" id="ARBA00023015"/>
    </source>
</evidence>
<evidence type="ECO:0000256" key="3">
    <source>
        <dbReference type="ARBA" id="ARBA00023163"/>
    </source>
</evidence>
<evidence type="ECO:0000256" key="2">
    <source>
        <dbReference type="ARBA" id="ARBA00023125"/>
    </source>
</evidence>
<evidence type="ECO:0000259" key="4">
    <source>
        <dbReference type="PROSITE" id="PS01124"/>
    </source>
</evidence>
<gene>
    <name evidence="5" type="ORF">ACFOY0_03140</name>
</gene>
<keyword evidence="3" id="KW-0804">Transcription</keyword>
<dbReference type="RefSeq" id="WP_179003754.1">
    <property type="nucleotide sequence ID" value="NZ_JBHSCO010000001.1"/>
</dbReference>
<feature type="domain" description="HTH araC/xylS-type" evidence="4">
    <location>
        <begin position="197"/>
        <end position="298"/>
    </location>
</feature>
<evidence type="ECO:0000313" key="6">
    <source>
        <dbReference type="Proteomes" id="UP001595719"/>
    </source>
</evidence>
<keyword evidence="1" id="KW-0805">Transcription regulation</keyword>
<dbReference type="PANTHER" id="PTHR43280:SF32">
    <property type="entry name" value="TRANSCRIPTIONAL REGULATORY PROTEIN"/>
    <property type="match status" value="1"/>
</dbReference>
<organism evidence="5 6">
    <name type="scientific">Flavobacterium quisquiliarum</name>
    <dbReference type="NCBI Taxonomy" id="1834436"/>
    <lineage>
        <taxon>Bacteria</taxon>
        <taxon>Pseudomonadati</taxon>
        <taxon>Bacteroidota</taxon>
        <taxon>Flavobacteriia</taxon>
        <taxon>Flavobacteriales</taxon>
        <taxon>Flavobacteriaceae</taxon>
        <taxon>Flavobacterium</taxon>
    </lineage>
</organism>
<dbReference type="PANTHER" id="PTHR43280">
    <property type="entry name" value="ARAC-FAMILY TRANSCRIPTIONAL REGULATOR"/>
    <property type="match status" value="1"/>
</dbReference>